<comment type="caution">
    <text evidence="2">The sequence shown here is derived from an EMBL/GenBank/DDBJ whole genome shotgun (WGS) entry which is preliminary data.</text>
</comment>
<evidence type="ECO:0000313" key="2">
    <source>
        <dbReference type="EMBL" id="CAH3163934.1"/>
    </source>
</evidence>
<feature type="region of interest" description="Disordered" evidence="1">
    <location>
        <begin position="840"/>
        <end position="859"/>
    </location>
</feature>
<dbReference type="Pfam" id="PF20706">
    <property type="entry name" value="GT4-conflict"/>
    <property type="match status" value="2"/>
</dbReference>
<evidence type="ECO:0008006" key="4">
    <source>
        <dbReference type="Google" id="ProtNLM"/>
    </source>
</evidence>
<dbReference type="Gene3D" id="3.40.50.2000">
    <property type="entry name" value="Glycogen Phosphorylase B"/>
    <property type="match status" value="1"/>
</dbReference>
<organism evidence="2 3">
    <name type="scientific">Porites lobata</name>
    <dbReference type="NCBI Taxonomy" id="104759"/>
    <lineage>
        <taxon>Eukaryota</taxon>
        <taxon>Metazoa</taxon>
        <taxon>Cnidaria</taxon>
        <taxon>Anthozoa</taxon>
        <taxon>Hexacorallia</taxon>
        <taxon>Scleractinia</taxon>
        <taxon>Fungiina</taxon>
        <taxon>Poritidae</taxon>
        <taxon>Porites</taxon>
    </lineage>
</organism>
<accession>A0ABN8QJH4</accession>
<evidence type="ECO:0000313" key="3">
    <source>
        <dbReference type="Proteomes" id="UP001159405"/>
    </source>
</evidence>
<gene>
    <name evidence="2" type="ORF">PLOB_00006048</name>
</gene>
<dbReference type="PANTHER" id="PTHR12526">
    <property type="entry name" value="GLYCOSYLTRANSFERASE"/>
    <property type="match status" value="1"/>
</dbReference>
<dbReference type="SUPFAM" id="SSF53756">
    <property type="entry name" value="UDP-Glycosyltransferase/glycogen phosphorylase"/>
    <property type="match status" value="1"/>
</dbReference>
<proteinExistence type="predicted"/>
<keyword evidence="3" id="KW-1185">Reference proteome</keyword>
<protein>
    <recommendedName>
        <fullName evidence="4">Glycosyl transferase family 1 domain-containing protein</fullName>
    </recommendedName>
</protein>
<dbReference type="EMBL" id="CALNXK010000127">
    <property type="protein sequence ID" value="CAH3163934.1"/>
    <property type="molecule type" value="Genomic_DNA"/>
</dbReference>
<sequence>MSRRKKIHLFNCDHLYELRVIEDLLYSCKPKLGFDFIVENHYFSFSEMAELSEKIVPALQIDFAVFVLHAQESSLSINDGRGYTKLYKALLQATGGNVIIVIGGDDNYKNEDKEKRSVISVWARRAMSVQFSEEYLDGRKSFIFSWSEKHRPIHEEALKHFFDPGRNGERFIYQLPTQRNPTLQPGRVKPVGSITSGCSGNEPAILPSGGTECAAEIEPITPAEAIPVEAEEEKCALDSQEKGTYFIFTSIWTIWTTSPTLAPLKTPAWEPARRSNAMPEIITFITLTVIAKVGKKTKMFAPRSSVVHSSDVEDAHTEHDPLKAKLVLKSKLHKGKVSFDPDDVVFLSPEFLKIPDVVTQSLLETYRHTDEIQLRVISIENELFVYTGDQGIEMADNDLLLLKTRVRKGVVSFHEDDVKFRYSGWKVPEYILEDLKRNASTGKLFIVSDEKGSLRCIIQNKGKRRAKSARGRVLAFSTSRVCEKLSVLLLASEWGSSQGGLSTMNRSLAIYLAKQPNVAVSSLVPSCSEEDKRMARNHKVMIFEAQQRPGFDPIDCLTFPRKDINIDVVIGHGVKLGKQAQIIRESHNCKWVQVVHTAPEELAMFKTYSGAISRELCHLKRSSLDGNKFRILVFGRGDSEDFELKGFDIAAQAVAALKDKSYHLIFVGAQSGSEEHVAEKLLKLGLCRSQLTVRKFVQNREHLGKILCEANLAIVPSRTEGFGLTALEALSACLPFLVSQNSGFGEALSNVSNGLSSVVDSENPQHWAEAIKNVRHKSREIRYKECETLRMHYDEKYSWEKQCTELVDIIFTKAQGETADWYYRDSEDFLSESSCYEAEKDNKLSPRHDPPNRKPPAWRNQFMSEHPIASGRNARKTKHQPTRFVIPEKWRQRLAPNETLMLKTYILGAKVSLDPKHVEFKRPNWTVPRYIIVNIEREYPMACTADLFIISDSNGKLRYTVDI</sequence>
<reference evidence="2 3" key="1">
    <citation type="submission" date="2022-05" db="EMBL/GenBank/DDBJ databases">
        <authorList>
            <consortium name="Genoscope - CEA"/>
            <person name="William W."/>
        </authorList>
    </citation>
    <scope>NUCLEOTIDE SEQUENCE [LARGE SCALE GENOMIC DNA]</scope>
</reference>
<feature type="non-terminal residue" evidence="2">
    <location>
        <position position="963"/>
    </location>
</feature>
<dbReference type="Proteomes" id="UP001159405">
    <property type="component" value="Unassembled WGS sequence"/>
</dbReference>
<dbReference type="CDD" id="cd03801">
    <property type="entry name" value="GT4_PimA-like"/>
    <property type="match status" value="1"/>
</dbReference>
<feature type="compositionally biased region" description="Basic and acidic residues" evidence="1">
    <location>
        <begin position="840"/>
        <end position="852"/>
    </location>
</feature>
<name>A0ABN8QJH4_9CNID</name>
<dbReference type="PANTHER" id="PTHR12526:SF638">
    <property type="entry name" value="SPORE COAT PROTEIN SA"/>
    <property type="match status" value="1"/>
</dbReference>
<evidence type="ECO:0000256" key="1">
    <source>
        <dbReference type="SAM" id="MobiDB-lite"/>
    </source>
</evidence>